<evidence type="ECO:0000259" key="2">
    <source>
        <dbReference type="PROSITE" id="PS50801"/>
    </source>
</evidence>
<dbReference type="SUPFAM" id="SSF52091">
    <property type="entry name" value="SpoIIaa-like"/>
    <property type="match status" value="1"/>
</dbReference>
<dbReference type="InterPro" id="IPR002645">
    <property type="entry name" value="STAS_dom"/>
</dbReference>
<dbReference type="RefSeq" id="WP_021624318.1">
    <property type="nucleotide sequence ID" value="NZ_KE952899.1"/>
</dbReference>
<comment type="caution">
    <text evidence="3">The sequence shown here is derived from an EMBL/GenBank/DDBJ whole genome shotgun (WGS) entry which is preliminary data.</text>
</comment>
<dbReference type="STRING" id="649747.HMPREF0083_01122"/>
<dbReference type="Proteomes" id="UP000016511">
    <property type="component" value="Unassembled WGS sequence"/>
</dbReference>
<protein>
    <submittedName>
        <fullName evidence="3">RsbT co-antagonist protein rsbRD family protein</fullName>
    </submittedName>
</protein>
<evidence type="ECO:0000313" key="3">
    <source>
        <dbReference type="EMBL" id="ERI10793.1"/>
    </source>
</evidence>
<dbReference type="HOGENOM" id="CLU_026775_0_1_9"/>
<sequence>MEKESVLMEKVLHEMSQKIIGGSGELAERITYEQNIKYPEQLSSLSDDLLPLRIELVTLYGRALTMKEEERTEQIAKWGEETGTKCATLGTTLDTMLNEVPHYRDFIGEVVKEEAKAKQLSLEEFYHIISLLDSTVNQVVYYFTLPFLRQYDTLEKQSRMALMELSVPVVPIAEGLAVLPLVGNIDTYRAQILMEQALQHASRLQLSYFIFDLSGVPVIDTAVAQQLFHIVQALKLIGVDTKISGIRPEIAQTIIGLGIDLSYVMTFLNLRQALKYIGFTYTKKV</sequence>
<dbReference type="PANTHER" id="PTHR33745:SF3">
    <property type="entry name" value="RSBT CO-ANTAGONIST PROTEIN RSBRC"/>
    <property type="match status" value="1"/>
</dbReference>
<accession>U1X8E5</accession>
<dbReference type="InterPro" id="IPR036513">
    <property type="entry name" value="STAS_dom_sf"/>
</dbReference>
<dbReference type="PROSITE" id="PS50801">
    <property type="entry name" value="STAS"/>
    <property type="match status" value="1"/>
</dbReference>
<dbReference type="eggNOG" id="COG1366">
    <property type="taxonomic scope" value="Bacteria"/>
</dbReference>
<proteinExistence type="predicted"/>
<dbReference type="GeneID" id="92841346"/>
<dbReference type="PANTHER" id="PTHR33745">
    <property type="entry name" value="RSBT ANTAGONIST PROTEIN RSBS-RELATED"/>
    <property type="match status" value="1"/>
</dbReference>
<name>U1X8E5_ANEAE</name>
<gene>
    <name evidence="3" type="ORF">HMPREF0083_01122</name>
</gene>
<reference evidence="3 4" key="1">
    <citation type="submission" date="2013-08" db="EMBL/GenBank/DDBJ databases">
        <authorList>
            <person name="Weinstock G."/>
            <person name="Sodergren E."/>
            <person name="Wylie T."/>
            <person name="Fulton L."/>
            <person name="Fulton R."/>
            <person name="Fronick C."/>
            <person name="O'Laughlin M."/>
            <person name="Godfrey J."/>
            <person name="Miner T."/>
            <person name="Herter B."/>
            <person name="Appelbaum E."/>
            <person name="Cordes M."/>
            <person name="Lek S."/>
            <person name="Wollam A."/>
            <person name="Pepin K.H."/>
            <person name="Palsikar V.B."/>
            <person name="Mitreva M."/>
            <person name="Wilson R.K."/>
        </authorList>
    </citation>
    <scope>NUCLEOTIDE SEQUENCE [LARGE SCALE GENOMIC DNA]</scope>
    <source>
        <strain evidence="3 4">ATCC 12856</strain>
    </source>
</reference>
<dbReference type="AlphaFoldDB" id="U1X8E5"/>
<dbReference type="InterPro" id="IPR051932">
    <property type="entry name" value="Bact_StressResp_Reg"/>
</dbReference>
<evidence type="ECO:0000256" key="1">
    <source>
        <dbReference type="ARBA" id="ARBA00022553"/>
    </source>
</evidence>
<keyword evidence="1" id="KW-0597">Phosphoprotein</keyword>
<dbReference type="CDD" id="cd07041">
    <property type="entry name" value="STAS_RsbR_RsbS_like"/>
    <property type="match status" value="1"/>
</dbReference>
<evidence type="ECO:0000313" key="4">
    <source>
        <dbReference type="Proteomes" id="UP000016511"/>
    </source>
</evidence>
<keyword evidence="4" id="KW-1185">Reference proteome</keyword>
<organism evidence="3 4">
    <name type="scientific">Aneurinibacillus aneurinilyticus ATCC 12856</name>
    <dbReference type="NCBI Taxonomy" id="649747"/>
    <lineage>
        <taxon>Bacteria</taxon>
        <taxon>Bacillati</taxon>
        <taxon>Bacillota</taxon>
        <taxon>Bacilli</taxon>
        <taxon>Bacillales</taxon>
        <taxon>Paenibacillaceae</taxon>
        <taxon>Aneurinibacillus group</taxon>
        <taxon>Aneurinibacillus</taxon>
    </lineage>
</organism>
<feature type="domain" description="STAS" evidence="2">
    <location>
        <begin position="166"/>
        <end position="277"/>
    </location>
</feature>
<dbReference type="EMBL" id="AWSJ01000067">
    <property type="protein sequence ID" value="ERI10793.1"/>
    <property type="molecule type" value="Genomic_DNA"/>
</dbReference>
<dbReference type="Gene3D" id="3.30.750.24">
    <property type="entry name" value="STAS domain"/>
    <property type="match status" value="1"/>
</dbReference>
<dbReference type="Pfam" id="PF01740">
    <property type="entry name" value="STAS"/>
    <property type="match status" value="1"/>
</dbReference>
<dbReference type="PATRIC" id="fig|649747.3.peg.1020"/>